<reference evidence="3" key="1">
    <citation type="submission" date="2016-10" db="EMBL/GenBank/DDBJ databases">
        <authorList>
            <person name="Varghese N."/>
            <person name="Submissions S."/>
        </authorList>
    </citation>
    <scope>NUCLEOTIDE SEQUENCE [LARGE SCALE GENOMIC DNA]</scope>
    <source>
        <strain evidence="3">DSM 20403</strain>
    </source>
</reference>
<evidence type="ECO:0000313" key="3">
    <source>
        <dbReference type="Proteomes" id="UP000182635"/>
    </source>
</evidence>
<feature type="coiled-coil region" evidence="1">
    <location>
        <begin position="71"/>
        <end position="105"/>
    </location>
</feature>
<accession>A0A1I2PM01</accession>
<name>A0A1I2PM01_9LACO</name>
<sequence length="108" mass="12875">MKLDDVVEVNLVDRSPKKTYRPVREMAAKTIMEDVEIRIYNGASREIFKNLNNYPWYHDQNVSKYNSIHAYGTEVNEMDEKDKRIKELEQQVAELNERIAFDCRVYSQ</sequence>
<dbReference type="Proteomes" id="UP000182635">
    <property type="component" value="Unassembled WGS sequence"/>
</dbReference>
<evidence type="ECO:0000313" key="2">
    <source>
        <dbReference type="EMBL" id="SFG17265.1"/>
    </source>
</evidence>
<gene>
    <name evidence="2" type="ORF">SAMN02910432_00186</name>
</gene>
<organism evidence="2 3">
    <name type="scientific">Ligilactobacillus ruminis DSM 20403 = NBRC 102161</name>
    <dbReference type="NCBI Taxonomy" id="1423798"/>
    <lineage>
        <taxon>Bacteria</taxon>
        <taxon>Bacillati</taxon>
        <taxon>Bacillota</taxon>
        <taxon>Bacilli</taxon>
        <taxon>Lactobacillales</taxon>
        <taxon>Lactobacillaceae</taxon>
        <taxon>Ligilactobacillus</taxon>
    </lineage>
</organism>
<dbReference type="AlphaFoldDB" id="A0A1I2PM01"/>
<protein>
    <submittedName>
        <fullName evidence="2">Uncharacterized protein</fullName>
    </submittedName>
</protein>
<evidence type="ECO:0000256" key="1">
    <source>
        <dbReference type="SAM" id="Coils"/>
    </source>
</evidence>
<keyword evidence="1" id="KW-0175">Coiled coil</keyword>
<proteinExistence type="predicted"/>
<dbReference type="EMBL" id="FOPI01000004">
    <property type="protein sequence ID" value="SFG17265.1"/>
    <property type="molecule type" value="Genomic_DNA"/>
</dbReference>